<accession>A0A2T2N903</accession>
<organism evidence="2 3">
    <name type="scientific">Corynespora cassiicola Philippines</name>
    <dbReference type="NCBI Taxonomy" id="1448308"/>
    <lineage>
        <taxon>Eukaryota</taxon>
        <taxon>Fungi</taxon>
        <taxon>Dikarya</taxon>
        <taxon>Ascomycota</taxon>
        <taxon>Pezizomycotina</taxon>
        <taxon>Dothideomycetes</taxon>
        <taxon>Pleosporomycetidae</taxon>
        <taxon>Pleosporales</taxon>
        <taxon>Corynesporascaceae</taxon>
        <taxon>Corynespora</taxon>
    </lineage>
</organism>
<reference evidence="2 3" key="1">
    <citation type="journal article" date="2018" name="Front. Microbiol.">
        <title>Genome-Wide Analysis of Corynespora cassiicola Leaf Fall Disease Putative Effectors.</title>
        <authorList>
            <person name="Lopez D."/>
            <person name="Ribeiro S."/>
            <person name="Label P."/>
            <person name="Fumanal B."/>
            <person name="Venisse J.S."/>
            <person name="Kohler A."/>
            <person name="de Oliveira R.R."/>
            <person name="Labutti K."/>
            <person name="Lipzen A."/>
            <person name="Lail K."/>
            <person name="Bauer D."/>
            <person name="Ohm R.A."/>
            <person name="Barry K.W."/>
            <person name="Spatafora J."/>
            <person name="Grigoriev I.V."/>
            <person name="Martin F.M."/>
            <person name="Pujade-Renaud V."/>
        </authorList>
    </citation>
    <scope>NUCLEOTIDE SEQUENCE [LARGE SCALE GENOMIC DNA]</scope>
    <source>
        <strain evidence="2 3">Philippines</strain>
    </source>
</reference>
<dbReference type="Proteomes" id="UP000240883">
    <property type="component" value="Unassembled WGS sequence"/>
</dbReference>
<gene>
    <name evidence="2" type="ORF">BS50DRAFT_577814</name>
</gene>
<evidence type="ECO:0000313" key="3">
    <source>
        <dbReference type="Proteomes" id="UP000240883"/>
    </source>
</evidence>
<name>A0A2T2N903_CORCC</name>
<proteinExistence type="predicted"/>
<evidence type="ECO:0000313" key="2">
    <source>
        <dbReference type="EMBL" id="PSN61907.1"/>
    </source>
</evidence>
<dbReference type="EMBL" id="KZ678142">
    <property type="protein sequence ID" value="PSN61907.1"/>
    <property type="molecule type" value="Genomic_DNA"/>
</dbReference>
<sequence length="53" mass="5454">AATVAHSFPIYMHVLSLRSGLKSEVSDGSSAKAHSGPAKEETTKPHALHAGAD</sequence>
<evidence type="ECO:0000256" key="1">
    <source>
        <dbReference type="SAM" id="MobiDB-lite"/>
    </source>
</evidence>
<feature type="region of interest" description="Disordered" evidence="1">
    <location>
        <begin position="22"/>
        <end position="53"/>
    </location>
</feature>
<feature type="non-terminal residue" evidence="2">
    <location>
        <position position="1"/>
    </location>
</feature>
<protein>
    <submittedName>
        <fullName evidence="2">Uncharacterized protein</fullName>
    </submittedName>
</protein>
<keyword evidence="3" id="KW-1185">Reference proteome</keyword>
<dbReference type="AlphaFoldDB" id="A0A2T2N903"/>